<sequence length="292" mass="31324">MRSDPLPPASPADASVPQLDLCFARGPRGNVYLSRQRAGYPFHVGRLLDAPAGARVIVQSTSGGLFEHDEVAQHVVATYGATARVETAAATIVHSMTHGMARARVRIEALPGARLDWLPQPSILFPGARLVSHIDAVLHPGARMLLMDSYMSHDPSGGQQPFGALDASIDVRSPAGRLLARDSFRLAGGGAAAARRRARAVRGARRTHGAYAGCRRARSGVACAPTRRAADVLCGREFVAERLWRVHACTRRGRSHAARRDETGRGRVVRAYGRCLCVEGQRSGLAHSPHCT</sequence>
<proteinExistence type="inferred from homology"/>
<reference evidence="3 4" key="1">
    <citation type="journal article" date="2022" name="Arch. Microbiol.">
        <title>Paraburkholderia bengalensis sp. nov. isolated from roots of Oryza sativa, IR64.</title>
        <authorList>
            <person name="Nag P."/>
            <person name="Mondal N."/>
            <person name="Sarkar J."/>
            <person name="Das S."/>
        </authorList>
    </citation>
    <scope>NUCLEOTIDE SEQUENCE [LARGE SCALE GENOMIC DNA]</scope>
    <source>
        <strain evidence="3 4">IR64_4_BI</strain>
    </source>
</reference>
<dbReference type="RefSeq" id="WP_419539634.1">
    <property type="nucleotide sequence ID" value="NZ_JACFYJ010000094.1"/>
</dbReference>
<keyword evidence="1 2" id="KW-0143">Chaperone</keyword>
<organism evidence="3 4">
    <name type="scientific">Paraburkholderia bengalensis</name>
    <dbReference type="NCBI Taxonomy" id="2747562"/>
    <lineage>
        <taxon>Bacteria</taxon>
        <taxon>Pseudomonadati</taxon>
        <taxon>Pseudomonadota</taxon>
        <taxon>Betaproteobacteria</taxon>
        <taxon>Burkholderiales</taxon>
        <taxon>Burkholderiaceae</taxon>
        <taxon>Paraburkholderia</taxon>
    </lineage>
</organism>
<comment type="similarity">
    <text evidence="2">Belongs to the UreD family.</text>
</comment>
<dbReference type="Proteomes" id="UP001386437">
    <property type="component" value="Unassembled WGS sequence"/>
</dbReference>
<comment type="caution">
    <text evidence="3">The sequence shown here is derived from an EMBL/GenBank/DDBJ whole genome shotgun (WGS) entry which is preliminary data.</text>
</comment>
<dbReference type="EMBL" id="JACFYJ010000094">
    <property type="protein sequence ID" value="MEI6002051.1"/>
    <property type="molecule type" value="Genomic_DNA"/>
</dbReference>
<comment type="subunit">
    <text evidence="2">UreD, UreF and UreG form a complex that acts as a GTP-hydrolysis-dependent molecular chaperone, activating the urease apoprotein by helping to assemble the nickel containing metallocenter of UreC. The UreE protein probably delivers the nickel.</text>
</comment>
<comment type="subcellular location">
    <subcellularLocation>
        <location evidence="2">Cytoplasm</location>
    </subcellularLocation>
</comment>
<evidence type="ECO:0000313" key="3">
    <source>
        <dbReference type="EMBL" id="MEI6002051.1"/>
    </source>
</evidence>
<keyword evidence="4" id="KW-1185">Reference proteome</keyword>
<accession>A0ABU8J2L2</accession>
<keyword evidence="2" id="KW-0963">Cytoplasm</keyword>
<dbReference type="HAMAP" id="MF_01384">
    <property type="entry name" value="UreD"/>
    <property type="match status" value="1"/>
</dbReference>
<dbReference type="InterPro" id="IPR002669">
    <property type="entry name" value="UreD"/>
</dbReference>
<dbReference type="Pfam" id="PF01774">
    <property type="entry name" value="UreD"/>
    <property type="match status" value="1"/>
</dbReference>
<evidence type="ECO:0000256" key="1">
    <source>
        <dbReference type="ARBA" id="ARBA00023186"/>
    </source>
</evidence>
<comment type="function">
    <text evidence="2">Required for maturation of urease via the functional incorporation of the urease nickel metallocenter.</text>
</comment>
<gene>
    <name evidence="2" type="primary">ureD</name>
    <name evidence="3" type="ORF">H3V53_34450</name>
</gene>
<name>A0ABU8J2L2_9BURK</name>
<protein>
    <recommendedName>
        <fullName evidence="2">Urease accessory protein UreD</fullName>
    </recommendedName>
</protein>
<evidence type="ECO:0000313" key="4">
    <source>
        <dbReference type="Proteomes" id="UP001386437"/>
    </source>
</evidence>
<evidence type="ECO:0000256" key="2">
    <source>
        <dbReference type="HAMAP-Rule" id="MF_01384"/>
    </source>
</evidence>
<keyword evidence="2" id="KW-0996">Nickel insertion</keyword>